<organism evidence="1 2">
    <name type="scientific">Roseitalea porphyridii</name>
    <dbReference type="NCBI Taxonomy" id="1852022"/>
    <lineage>
        <taxon>Bacteria</taxon>
        <taxon>Pseudomonadati</taxon>
        <taxon>Pseudomonadota</taxon>
        <taxon>Alphaproteobacteria</taxon>
        <taxon>Hyphomicrobiales</taxon>
        <taxon>Ahrensiaceae</taxon>
        <taxon>Roseitalea</taxon>
    </lineage>
</organism>
<dbReference type="AlphaFoldDB" id="A0A4P6UZ42"/>
<gene>
    <name evidence="1" type="ORF">E0E05_00705</name>
</gene>
<proteinExistence type="predicted"/>
<reference evidence="1 2" key="1">
    <citation type="journal article" date="2017" name="Int. J. Syst. Evol. Microbiol.">
        <title>Roseitalea porphyridii gen. nov., sp. nov., isolated from a red alga, and reclassification of Hoeflea suaedae Chung et al. 2013 as Pseudohoeflea suaedae gen. nov., comb. nov.</title>
        <authorList>
            <person name="Hyeon J.W."/>
            <person name="Jeong S.E."/>
            <person name="Baek K."/>
            <person name="Jeon C.O."/>
        </authorList>
    </citation>
    <scope>NUCLEOTIDE SEQUENCE [LARGE SCALE GENOMIC DNA]</scope>
    <source>
        <strain evidence="1 2">MA7-20</strain>
    </source>
</reference>
<evidence type="ECO:0000313" key="2">
    <source>
        <dbReference type="Proteomes" id="UP000293719"/>
    </source>
</evidence>
<dbReference type="KEGG" id="rpod:E0E05_00705"/>
<dbReference type="EMBL" id="CP036532">
    <property type="protein sequence ID" value="QBK29240.1"/>
    <property type="molecule type" value="Genomic_DNA"/>
</dbReference>
<sequence length="170" mass="18497">MNDRALRSGSAHRDHLAVRALRRGLVVLAMLAGVAVPAGAVSEPGTQRLTGAALTSAFVGKVFRGIYQDGTGWREAYLVDGEVDYEDDYRAARGDWFVEDDLLCTFYHTGLTGGCFVVMRRSENCFDFYAINPETDMPDASKQSIQAGYGWTAQGARSDRTSTCPEGLVS</sequence>
<dbReference type="RefSeq" id="WP_131614941.1">
    <property type="nucleotide sequence ID" value="NZ_CP036532.1"/>
</dbReference>
<dbReference type="Proteomes" id="UP000293719">
    <property type="component" value="Chromosome"/>
</dbReference>
<evidence type="ECO:0000313" key="1">
    <source>
        <dbReference type="EMBL" id="QBK29240.1"/>
    </source>
</evidence>
<evidence type="ECO:0008006" key="3">
    <source>
        <dbReference type="Google" id="ProtNLM"/>
    </source>
</evidence>
<dbReference type="OrthoDB" id="7932891at2"/>
<keyword evidence="2" id="KW-1185">Reference proteome</keyword>
<dbReference type="GeneID" id="90765799"/>
<accession>A0A4P6UZ42</accession>
<protein>
    <recommendedName>
        <fullName evidence="3">DUF995 domain-containing protein</fullName>
    </recommendedName>
</protein>
<name>A0A4P6UZ42_9HYPH</name>